<name>K9FTR7_PEND2</name>
<dbReference type="InParanoid" id="K9FTR7"/>
<evidence type="ECO:0000313" key="2">
    <source>
        <dbReference type="Proteomes" id="UP000009882"/>
    </source>
</evidence>
<dbReference type="EMBL" id="AKCT01000170">
    <property type="protein sequence ID" value="EKV13030.1"/>
    <property type="molecule type" value="Genomic_DNA"/>
</dbReference>
<accession>K9FTR7</accession>
<protein>
    <submittedName>
        <fullName evidence="1">Uncharacterized protein</fullName>
    </submittedName>
</protein>
<keyword evidence="2" id="KW-1185">Reference proteome</keyword>
<dbReference type="AlphaFoldDB" id="K9FTR7"/>
<reference evidence="2" key="1">
    <citation type="journal article" date="2012" name="BMC Genomics">
        <title>Genome sequence of the necrotrophic fungus Penicillium digitatum, the main postharvest pathogen of citrus.</title>
        <authorList>
            <person name="Marcet-Houben M."/>
            <person name="Ballester A.-R."/>
            <person name="de la Fuente B."/>
            <person name="Harries E."/>
            <person name="Marcos J.F."/>
            <person name="Gonzalez-Candelas L."/>
            <person name="Gabaldon T."/>
        </authorList>
    </citation>
    <scope>NUCLEOTIDE SEQUENCE [LARGE SCALE GENOMIC DNA]</scope>
    <source>
        <strain evidence="2">PHI26 / CECT 20796</strain>
    </source>
</reference>
<dbReference type="HOGENOM" id="CLU_2979805_0_0_1"/>
<proteinExistence type="predicted"/>
<dbReference type="Proteomes" id="UP000009882">
    <property type="component" value="Unassembled WGS sequence"/>
</dbReference>
<dbReference type="OrthoDB" id="10483399at2759"/>
<organism evidence="1 2">
    <name type="scientific">Penicillium digitatum (strain PHI26 / CECT 20796)</name>
    <name type="common">Green mold</name>
    <dbReference type="NCBI Taxonomy" id="1170229"/>
    <lineage>
        <taxon>Eukaryota</taxon>
        <taxon>Fungi</taxon>
        <taxon>Dikarya</taxon>
        <taxon>Ascomycota</taxon>
        <taxon>Pezizomycotina</taxon>
        <taxon>Eurotiomycetes</taxon>
        <taxon>Eurotiomycetidae</taxon>
        <taxon>Eurotiales</taxon>
        <taxon>Aspergillaceae</taxon>
        <taxon>Penicillium</taxon>
    </lineage>
</organism>
<evidence type="ECO:0000313" key="1">
    <source>
        <dbReference type="EMBL" id="EKV13030.1"/>
    </source>
</evidence>
<comment type="caution">
    <text evidence="1">The sequence shown here is derived from an EMBL/GenBank/DDBJ whole genome shotgun (WGS) entry which is preliminary data.</text>
</comment>
<gene>
    <name evidence="1" type="ORF">PDIG_40540</name>
</gene>
<sequence>MCGVSDFIANCKCDLDGFHVSVVSFQTTTSAFVRPGSTSYILQHFDFGTDTLDFDIIL</sequence>